<sequence>MQSHSWSHSQHTFQAMDEVIAGDMEDIQRIKAQIEAKKQELRAHESRGRNLLHSLEMNVALKQANEIQRVALRDALDVLESLSESTATNQGRGDSSYKRHQKLSNDTKVAKRKLDIKIRGINRAILTLDAQHGDIKGEMEEQKTSLEACRCVLEMKERTLQNREQLLRNNRNLRNPIHLISDEVLQEIFLIRIREDEAAFEASRRFGSPPFTALTFFLVNKKWRSAILRRPSLWQYVAIPRSNHLTQAQVDRLLHYLQYVENLPPIVYTYIPEKTPNDAPYDFSSVLASLPPCQTLDLHIEGSHPPEQDFIIPALADASPHADTLRLINTRLSTPGRPFSCEVPASAVKHVSSLYAIDVSIALPARSVVEQVNMLEIKSLTIAGTFTTKDLQTALVHLERLEELRLDGAHVVENHGDTRVRSPLMFVRCTLVQYSVLRRTFASKNWQRLELSAQDERLTLFWVNTFSNSTAESGILSLTIAEPSAAVSTDDFHDMHRAALLHFKEITCLTLCGDHGIRGLGKTPNQEIPLARLETVKILNRDVGSEVMEEFKARFFTFHRRPVKVVEEIGPNN</sequence>
<dbReference type="InParanoid" id="G4TJW5"/>
<name>G4TJW5_SERID</name>
<organism evidence="2 3">
    <name type="scientific">Serendipita indica (strain DSM 11827)</name>
    <name type="common">Root endophyte fungus</name>
    <name type="synonym">Piriformospora indica</name>
    <dbReference type="NCBI Taxonomy" id="1109443"/>
    <lineage>
        <taxon>Eukaryota</taxon>
        <taxon>Fungi</taxon>
        <taxon>Dikarya</taxon>
        <taxon>Basidiomycota</taxon>
        <taxon>Agaricomycotina</taxon>
        <taxon>Agaricomycetes</taxon>
        <taxon>Sebacinales</taxon>
        <taxon>Serendipitaceae</taxon>
        <taxon>Serendipita</taxon>
    </lineage>
</organism>
<dbReference type="AlphaFoldDB" id="G4TJW5"/>
<protein>
    <submittedName>
        <fullName evidence="2">Uncharacterized protein</fullName>
    </submittedName>
</protein>
<gene>
    <name evidence="2" type="ORF">PIIN_05544</name>
</gene>
<evidence type="ECO:0000313" key="2">
    <source>
        <dbReference type="EMBL" id="CCA71608.1"/>
    </source>
</evidence>
<keyword evidence="1" id="KW-0175">Coiled coil</keyword>
<comment type="caution">
    <text evidence="2">The sequence shown here is derived from an EMBL/GenBank/DDBJ whole genome shotgun (WGS) entry which is preliminary data.</text>
</comment>
<dbReference type="HOGENOM" id="CLU_458630_0_0_1"/>
<evidence type="ECO:0000313" key="3">
    <source>
        <dbReference type="Proteomes" id="UP000007148"/>
    </source>
</evidence>
<feature type="coiled-coil region" evidence="1">
    <location>
        <begin position="20"/>
        <end position="47"/>
    </location>
</feature>
<proteinExistence type="predicted"/>
<dbReference type="Proteomes" id="UP000007148">
    <property type="component" value="Unassembled WGS sequence"/>
</dbReference>
<dbReference type="EMBL" id="CAFZ01000127">
    <property type="protein sequence ID" value="CCA71608.1"/>
    <property type="molecule type" value="Genomic_DNA"/>
</dbReference>
<evidence type="ECO:0000256" key="1">
    <source>
        <dbReference type="SAM" id="Coils"/>
    </source>
</evidence>
<keyword evidence="3" id="KW-1185">Reference proteome</keyword>
<reference evidence="2 3" key="1">
    <citation type="journal article" date="2011" name="PLoS Pathog.">
        <title>Endophytic Life Strategies Decoded by Genome and Transcriptome Analyses of the Mutualistic Root Symbiont Piriformospora indica.</title>
        <authorList>
            <person name="Zuccaro A."/>
            <person name="Lahrmann U."/>
            <person name="Guldener U."/>
            <person name="Langen G."/>
            <person name="Pfiffi S."/>
            <person name="Biedenkopf D."/>
            <person name="Wong P."/>
            <person name="Samans B."/>
            <person name="Grimm C."/>
            <person name="Basiewicz M."/>
            <person name="Murat C."/>
            <person name="Martin F."/>
            <person name="Kogel K.H."/>
        </authorList>
    </citation>
    <scope>NUCLEOTIDE SEQUENCE [LARGE SCALE GENOMIC DNA]</scope>
    <source>
        <strain evidence="2 3">DSM 11827</strain>
    </source>
</reference>
<accession>G4TJW5</accession>